<dbReference type="InterPro" id="IPR003162">
    <property type="entry name" value="TFIID-31"/>
</dbReference>
<evidence type="ECO:0000313" key="6">
    <source>
        <dbReference type="EMBL" id="PNH11326.1"/>
    </source>
</evidence>
<dbReference type="Proteomes" id="UP000236333">
    <property type="component" value="Unassembled WGS sequence"/>
</dbReference>
<name>A0A2J8AFP6_9CHLO</name>
<evidence type="ECO:0000256" key="4">
    <source>
        <dbReference type="ARBA" id="ARBA00023163"/>
    </source>
</evidence>
<keyword evidence="6" id="KW-0648">Protein biosynthesis</keyword>
<keyword evidence="6" id="KW-0396">Initiation factor</keyword>
<dbReference type="PANTHER" id="PTHR48068:SF4">
    <property type="entry name" value="TATA-BOX BINDING PROTEIN ASSOCIATED FACTOR 9"/>
    <property type="match status" value="1"/>
</dbReference>
<organism evidence="6 7">
    <name type="scientific">Tetrabaena socialis</name>
    <dbReference type="NCBI Taxonomy" id="47790"/>
    <lineage>
        <taxon>Eukaryota</taxon>
        <taxon>Viridiplantae</taxon>
        <taxon>Chlorophyta</taxon>
        <taxon>core chlorophytes</taxon>
        <taxon>Chlorophyceae</taxon>
        <taxon>CS clade</taxon>
        <taxon>Chlamydomonadales</taxon>
        <taxon>Tetrabaenaceae</taxon>
        <taxon>Tetrabaena</taxon>
    </lineage>
</organism>
<evidence type="ECO:0000313" key="7">
    <source>
        <dbReference type="Proteomes" id="UP000236333"/>
    </source>
</evidence>
<gene>
    <name evidence="6" type="ORF">TSOC_001855</name>
</gene>
<comment type="similarity">
    <text evidence="2">Belongs to the TAF9 family.</text>
</comment>
<dbReference type="SUPFAM" id="SSF47113">
    <property type="entry name" value="Histone-fold"/>
    <property type="match status" value="1"/>
</dbReference>
<protein>
    <submittedName>
        <fullName evidence="6">Transcription initiation factor TFIID subunit 9</fullName>
    </submittedName>
</protein>
<keyword evidence="3" id="KW-0805">Transcription regulation</keyword>
<proteinExistence type="inferred from homology"/>
<dbReference type="Gene3D" id="1.10.20.10">
    <property type="entry name" value="Histone, subunit A"/>
    <property type="match status" value="1"/>
</dbReference>
<accession>A0A2J8AFP6</accession>
<dbReference type="Pfam" id="PF02291">
    <property type="entry name" value="TFIID-31kDa"/>
    <property type="match status" value="1"/>
</dbReference>
<dbReference type="GO" id="GO:0003713">
    <property type="term" value="F:transcription coactivator activity"/>
    <property type="evidence" value="ECO:0007669"/>
    <property type="project" value="TreeGrafter"/>
</dbReference>
<dbReference type="GO" id="GO:0005669">
    <property type="term" value="C:transcription factor TFIID complex"/>
    <property type="evidence" value="ECO:0007669"/>
    <property type="project" value="TreeGrafter"/>
</dbReference>
<keyword evidence="7" id="KW-1185">Reference proteome</keyword>
<sequence>MDAARAAGAAGEASQPQDVATMHQLLRSMGVDEFEPRVVNQLMDFMYKYATDVLLDAEVFSEHMGRGAGHVDLNGVSLAIQSRAAGFAQPPPQERVAELARLYNDVPLPDINLKPGLPLPADAKQLTAPNWQYDPNQQYQQQR</sequence>
<dbReference type="InterPro" id="IPR051431">
    <property type="entry name" value="TFIID_subunit_9"/>
</dbReference>
<dbReference type="OrthoDB" id="341924at2759"/>
<dbReference type="EMBL" id="PGGS01000032">
    <property type="protein sequence ID" value="PNH11326.1"/>
    <property type="molecule type" value="Genomic_DNA"/>
</dbReference>
<dbReference type="GO" id="GO:0003743">
    <property type="term" value="F:translation initiation factor activity"/>
    <property type="evidence" value="ECO:0007669"/>
    <property type="project" value="UniProtKB-KW"/>
</dbReference>
<dbReference type="AlphaFoldDB" id="A0A2J8AFP6"/>
<dbReference type="GO" id="GO:0046982">
    <property type="term" value="F:protein heterodimerization activity"/>
    <property type="evidence" value="ECO:0007669"/>
    <property type="project" value="InterPro"/>
</dbReference>
<dbReference type="CDD" id="cd07979">
    <property type="entry name" value="HFD_TAF9"/>
    <property type="match status" value="1"/>
</dbReference>
<evidence type="ECO:0000256" key="1">
    <source>
        <dbReference type="ARBA" id="ARBA00004123"/>
    </source>
</evidence>
<comment type="caution">
    <text evidence="6">The sequence shown here is derived from an EMBL/GenBank/DDBJ whole genome shotgun (WGS) entry which is preliminary data.</text>
</comment>
<dbReference type="GO" id="GO:0016251">
    <property type="term" value="F:RNA polymerase II general transcription initiation factor activity"/>
    <property type="evidence" value="ECO:0007669"/>
    <property type="project" value="TreeGrafter"/>
</dbReference>
<keyword evidence="5" id="KW-0539">Nucleus</keyword>
<evidence type="ECO:0000256" key="2">
    <source>
        <dbReference type="ARBA" id="ARBA00007646"/>
    </source>
</evidence>
<keyword evidence="4" id="KW-0804">Transcription</keyword>
<reference evidence="6 7" key="1">
    <citation type="journal article" date="2017" name="Mol. Biol. Evol.">
        <title>The 4-celled Tetrabaena socialis nuclear genome reveals the essential components for genetic control of cell number at the origin of multicellularity in the volvocine lineage.</title>
        <authorList>
            <person name="Featherston J."/>
            <person name="Arakaki Y."/>
            <person name="Hanschen E.R."/>
            <person name="Ferris P.J."/>
            <person name="Michod R.E."/>
            <person name="Olson B.J.S.C."/>
            <person name="Nozaki H."/>
            <person name="Durand P.M."/>
        </authorList>
    </citation>
    <scope>NUCLEOTIDE SEQUENCE [LARGE SCALE GENOMIC DNA]</scope>
    <source>
        <strain evidence="6 7">NIES-571</strain>
    </source>
</reference>
<evidence type="ECO:0000256" key="3">
    <source>
        <dbReference type="ARBA" id="ARBA00023015"/>
    </source>
</evidence>
<dbReference type="GO" id="GO:0000124">
    <property type="term" value="C:SAGA complex"/>
    <property type="evidence" value="ECO:0007669"/>
    <property type="project" value="TreeGrafter"/>
</dbReference>
<dbReference type="InterPro" id="IPR009072">
    <property type="entry name" value="Histone-fold"/>
</dbReference>
<evidence type="ECO:0000256" key="5">
    <source>
        <dbReference type="ARBA" id="ARBA00023242"/>
    </source>
</evidence>
<dbReference type="GO" id="GO:0051123">
    <property type="term" value="P:RNA polymerase II preinitiation complex assembly"/>
    <property type="evidence" value="ECO:0007669"/>
    <property type="project" value="TreeGrafter"/>
</dbReference>
<dbReference type="PANTHER" id="PTHR48068">
    <property type="entry name" value="TAF9 RNA POLYMERASE II, TATA BOX-BINDING PROTEIN (TBP)-ASSOCIATED FACTOR"/>
    <property type="match status" value="1"/>
</dbReference>
<comment type="subcellular location">
    <subcellularLocation>
        <location evidence="1">Nucleus</location>
    </subcellularLocation>
</comment>